<organism evidence="9 10">
    <name type="scientific">Brevundimonas intermedia</name>
    <dbReference type="NCBI Taxonomy" id="74315"/>
    <lineage>
        <taxon>Bacteria</taxon>
        <taxon>Pseudomonadati</taxon>
        <taxon>Pseudomonadota</taxon>
        <taxon>Alphaproteobacteria</taxon>
        <taxon>Caulobacterales</taxon>
        <taxon>Caulobacteraceae</taxon>
        <taxon>Brevundimonas</taxon>
    </lineage>
</organism>
<reference evidence="9" key="1">
    <citation type="journal article" date="2014" name="Int. J. Syst. Evol. Microbiol.">
        <title>Complete genome of a new Firmicutes species belonging to the dominant human colonic microbiota ('Ruminococcus bicirculans') reveals two chromosomes and a selective capacity to utilize plant glucans.</title>
        <authorList>
            <consortium name="NISC Comparative Sequencing Program"/>
            <person name="Wegmann U."/>
            <person name="Louis P."/>
            <person name="Goesmann A."/>
            <person name="Henrissat B."/>
            <person name="Duncan S.H."/>
            <person name="Flint H.J."/>
        </authorList>
    </citation>
    <scope>NUCLEOTIDE SEQUENCE</scope>
    <source>
        <strain evidence="9">VKM B-1499</strain>
    </source>
</reference>
<comment type="caution">
    <text evidence="9">The sequence shown here is derived from an EMBL/GenBank/DDBJ whole genome shotgun (WGS) entry which is preliminary data.</text>
</comment>
<keyword evidence="9" id="KW-0969">Cilium</keyword>
<gene>
    <name evidence="9" type="primary">flgI_2</name>
    <name evidence="8" type="synonym">flgI</name>
    <name evidence="9" type="ORF">GCM10017620_31400</name>
</gene>
<comment type="subunit">
    <text evidence="8">The basal body constitutes a major portion of the flagellar organelle and consists of four rings (L,P,S, and M) mounted on a central rod.</text>
</comment>
<evidence type="ECO:0000313" key="10">
    <source>
        <dbReference type="Proteomes" id="UP001143509"/>
    </source>
</evidence>
<dbReference type="NCBIfam" id="NF003676">
    <property type="entry name" value="PRK05303.1"/>
    <property type="match status" value="1"/>
</dbReference>
<evidence type="ECO:0000256" key="1">
    <source>
        <dbReference type="ARBA" id="ARBA00002591"/>
    </source>
</evidence>
<evidence type="ECO:0000256" key="6">
    <source>
        <dbReference type="ARBA" id="ARBA00023143"/>
    </source>
</evidence>
<dbReference type="PANTHER" id="PTHR30381:SF0">
    <property type="entry name" value="FLAGELLAR P-RING PROTEIN"/>
    <property type="match status" value="1"/>
</dbReference>
<evidence type="ECO:0000256" key="7">
    <source>
        <dbReference type="ARBA" id="ARBA00032344"/>
    </source>
</evidence>
<evidence type="ECO:0000256" key="2">
    <source>
        <dbReference type="ARBA" id="ARBA00004117"/>
    </source>
</evidence>
<keyword evidence="4" id="KW-0732">Signal</keyword>
<dbReference type="HAMAP" id="MF_00416">
    <property type="entry name" value="FlgI"/>
    <property type="match status" value="1"/>
</dbReference>
<evidence type="ECO:0000313" key="9">
    <source>
        <dbReference type="EMBL" id="GLK50166.1"/>
    </source>
</evidence>
<comment type="subcellular location">
    <subcellularLocation>
        <location evidence="2 8">Bacterial flagellum basal body</location>
    </subcellularLocation>
</comment>
<evidence type="ECO:0000256" key="3">
    <source>
        <dbReference type="ARBA" id="ARBA00019515"/>
    </source>
</evidence>
<comment type="function">
    <text evidence="1 8">Assembles around the rod to form the L-ring and probably protects the motor/basal body from shearing forces during rotation.</text>
</comment>
<keyword evidence="9" id="KW-0282">Flagellum</keyword>
<dbReference type="Pfam" id="PF02119">
    <property type="entry name" value="FlgI"/>
    <property type="match status" value="1"/>
</dbReference>
<keyword evidence="6 8" id="KW-0975">Bacterial flagellum</keyword>
<comment type="similarity">
    <text evidence="8">Belongs to the FlgI family.</text>
</comment>
<proteinExistence type="inferred from homology"/>
<keyword evidence="10" id="KW-1185">Reference proteome</keyword>
<dbReference type="PRINTS" id="PR01010">
    <property type="entry name" value="FLGPRINGFLGI"/>
</dbReference>
<sequence length="374" mass="38314">MRPSILGAVLAAFVGVLVVLHGQAQAQSVPIRSLGRFQGWQGQALVGYGVVTGLTGTGDSPRNAVTQRAIANVLGRLGSNLSPDDVRSRNVAAVMVTAVLPASANPGDRIDVNVTSIGDARSLAGGVLLMTSLTGPDQQPRALAQGALVVGGYQFASNQNAEQRNFPTAGVITDGATVEVGVEAQTLQPNGELVFLLREANVSTAVRVADAVNAAAPHLRARVGDADMVRIDVSGAGDLYRTMALIETLSVSPAASDRVVVNERTGTVVAGGNVRLDSVAISQGDIRVSVRQRNDAVQPVVYGGLNEGLTGLVVSNTAIDVAEDAGDAVVSFPNTTVGDLMEGLARVGVDTRGKIAVLQAVKAAGALHADLIIQ</sequence>
<evidence type="ECO:0000256" key="8">
    <source>
        <dbReference type="HAMAP-Rule" id="MF_00416"/>
    </source>
</evidence>
<evidence type="ECO:0000256" key="4">
    <source>
        <dbReference type="ARBA" id="ARBA00022729"/>
    </source>
</evidence>
<dbReference type="RefSeq" id="WP_271166319.1">
    <property type="nucleotide sequence ID" value="NZ_BSFD01000011.1"/>
</dbReference>
<reference evidence="9" key="2">
    <citation type="submission" date="2023-01" db="EMBL/GenBank/DDBJ databases">
        <authorList>
            <person name="Sun Q."/>
            <person name="Evtushenko L."/>
        </authorList>
    </citation>
    <scope>NUCLEOTIDE SEQUENCE</scope>
    <source>
        <strain evidence="9">VKM B-1499</strain>
    </source>
</reference>
<accession>A0ABQ5TC53</accession>
<dbReference type="InterPro" id="IPR001782">
    <property type="entry name" value="Flag_FlgI"/>
</dbReference>
<name>A0ABQ5TC53_9CAUL</name>
<evidence type="ECO:0000256" key="5">
    <source>
        <dbReference type="ARBA" id="ARBA00022764"/>
    </source>
</evidence>
<dbReference type="PANTHER" id="PTHR30381">
    <property type="entry name" value="FLAGELLAR P-RING PERIPLASMIC PROTEIN FLGI"/>
    <property type="match status" value="1"/>
</dbReference>
<dbReference type="EMBL" id="BSFD01000011">
    <property type="protein sequence ID" value="GLK50166.1"/>
    <property type="molecule type" value="Genomic_DNA"/>
</dbReference>
<keyword evidence="5" id="KW-0574">Periplasm</keyword>
<keyword evidence="9" id="KW-0966">Cell projection</keyword>
<protein>
    <recommendedName>
        <fullName evidence="3 8">Flagellar P-ring protein</fullName>
    </recommendedName>
    <alternativeName>
        <fullName evidence="7 8">Basal body P-ring protein</fullName>
    </alternativeName>
</protein>
<dbReference type="Proteomes" id="UP001143509">
    <property type="component" value="Unassembled WGS sequence"/>
</dbReference>